<keyword evidence="3" id="KW-1185">Reference proteome</keyword>
<evidence type="ECO:0000313" key="2">
    <source>
        <dbReference type="EMBL" id="RUS96603.1"/>
    </source>
</evidence>
<dbReference type="AlphaFoldDB" id="A0A3S1C4S2"/>
<dbReference type="RefSeq" id="WP_127086637.1">
    <property type="nucleotide sequence ID" value="NZ_RSCL01000035.1"/>
</dbReference>
<reference evidence="2" key="1">
    <citation type="submission" date="2018-12" db="EMBL/GenBank/DDBJ databases">
        <authorList>
            <person name="Will S."/>
            <person name="Neumann-Schaal M."/>
            <person name="Henke P."/>
        </authorList>
    </citation>
    <scope>NUCLEOTIDE SEQUENCE</scope>
    <source>
        <strain evidence="2">PCC 7102</strain>
    </source>
</reference>
<sequence>MPFWNRRQMFLTSLIISSSPFAYLFGMFLLGAFIRIYLWLTPPKKHVEAPKPEQLKTAIDNAKWGYQVMEADLLGIRDSRSERYKANCKKALPYFKKAISLDSNLGLAYQGQGMSLICQNSKVLGRQSLKHAKSLYLQQGNNRDAEEIDLILKLKK</sequence>
<keyword evidence="1" id="KW-1133">Transmembrane helix</keyword>
<proteinExistence type="predicted"/>
<evidence type="ECO:0008006" key="4">
    <source>
        <dbReference type="Google" id="ProtNLM"/>
    </source>
</evidence>
<organism evidence="2 3">
    <name type="scientific">Dulcicalothrix desertica PCC 7102</name>
    <dbReference type="NCBI Taxonomy" id="232991"/>
    <lineage>
        <taxon>Bacteria</taxon>
        <taxon>Bacillati</taxon>
        <taxon>Cyanobacteriota</taxon>
        <taxon>Cyanophyceae</taxon>
        <taxon>Nostocales</taxon>
        <taxon>Calotrichaceae</taxon>
        <taxon>Dulcicalothrix</taxon>
    </lineage>
</organism>
<name>A0A3S1C4S2_9CYAN</name>
<keyword evidence="1" id="KW-0812">Transmembrane</keyword>
<accession>A0A3S1C4S2</accession>
<reference evidence="2" key="2">
    <citation type="journal article" date="2019" name="Genome Biol. Evol.">
        <title>Day and night: Metabolic profiles and evolutionary relationships of six axenic non-marine cyanobacteria.</title>
        <authorList>
            <person name="Will S.E."/>
            <person name="Henke P."/>
            <person name="Boedeker C."/>
            <person name="Huang S."/>
            <person name="Brinkmann H."/>
            <person name="Rohde M."/>
            <person name="Jarek M."/>
            <person name="Friedl T."/>
            <person name="Seufert S."/>
            <person name="Schumacher M."/>
            <person name="Overmann J."/>
            <person name="Neumann-Schaal M."/>
            <person name="Petersen J."/>
        </authorList>
    </citation>
    <scope>NUCLEOTIDE SEQUENCE [LARGE SCALE GENOMIC DNA]</scope>
    <source>
        <strain evidence="2">PCC 7102</strain>
    </source>
</reference>
<gene>
    <name evidence="2" type="ORF">DSM106972_086260</name>
</gene>
<feature type="transmembrane region" description="Helical" evidence="1">
    <location>
        <begin position="21"/>
        <end position="40"/>
    </location>
</feature>
<protein>
    <recommendedName>
        <fullName evidence="4">Tetratricopeptide repeat protein</fullName>
    </recommendedName>
</protein>
<evidence type="ECO:0000256" key="1">
    <source>
        <dbReference type="SAM" id="Phobius"/>
    </source>
</evidence>
<dbReference type="Proteomes" id="UP000271624">
    <property type="component" value="Unassembled WGS sequence"/>
</dbReference>
<comment type="caution">
    <text evidence="2">The sequence shown here is derived from an EMBL/GenBank/DDBJ whole genome shotgun (WGS) entry which is preliminary data.</text>
</comment>
<keyword evidence="1" id="KW-0472">Membrane</keyword>
<dbReference type="EMBL" id="RSCL01000035">
    <property type="protein sequence ID" value="RUS96603.1"/>
    <property type="molecule type" value="Genomic_DNA"/>
</dbReference>
<evidence type="ECO:0000313" key="3">
    <source>
        <dbReference type="Proteomes" id="UP000271624"/>
    </source>
</evidence>